<sequence>MDSNNSRKRQFENGSNGKKKNKFGRKELRHISRTSRRDQISHEENLSENDHDGSDSDEYDHNEGLNKNTKRSRRSNHSEEYKLAYNALVTLLKHEHPLENKKVDSNEQDQDQDQEETAYVEKKTDTIEAFENDESEAEEEDENIKIAEDSSNSKKHDTLLLHFNDEELIEKAISHYESKKPKLKIVGRERYKDETYMRINYGYENLSSTISSDISDKVKFDSSLESYNIKLKVFKRFQELNPATELEKQFIDSMLQYQNINFQYYNLPQKIRKNYQKYYLLHIANHLVKSKDTLIHNNLKLKNDSSLECRDQGYTRPKVLVLLPTRNAAWELINKLTNLLGIKQVSNMNRFKKDFYAVNESLNSSSKPKEFKEFFKGNSNDLFNFGVRLNNSMTTVNLFSSPANSDLICASPLGLKLMIEKQTAAKFKEHNFLSSIEVVVMDKAEGFLMSNWSHVTELLSEYVNKSPTKISDQVDFSRVRISRTYNLESPFLNLISLMKKLLLTNIN</sequence>
<feature type="compositionally biased region" description="Basic and acidic residues" evidence="1">
    <location>
        <begin position="24"/>
        <end position="64"/>
    </location>
</feature>
<organism evidence="3 4">
    <name type="scientific">Ambrosiozyma monospora</name>
    <name type="common">Yeast</name>
    <name type="synonym">Endomycopsis monosporus</name>
    <dbReference type="NCBI Taxonomy" id="43982"/>
    <lineage>
        <taxon>Eukaryota</taxon>
        <taxon>Fungi</taxon>
        <taxon>Dikarya</taxon>
        <taxon>Ascomycota</taxon>
        <taxon>Saccharomycotina</taxon>
        <taxon>Pichiomycetes</taxon>
        <taxon>Pichiales</taxon>
        <taxon>Pichiaceae</taxon>
        <taxon>Ambrosiozyma</taxon>
    </lineage>
</organism>
<dbReference type="Proteomes" id="UP001165063">
    <property type="component" value="Unassembled WGS sequence"/>
</dbReference>
<evidence type="ECO:0000259" key="2">
    <source>
        <dbReference type="Pfam" id="PF22916"/>
    </source>
</evidence>
<dbReference type="InterPro" id="IPR010678">
    <property type="entry name" value="UTP25"/>
</dbReference>
<accession>A0A9W7DDJ0</accession>
<dbReference type="PANTHER" id="PTHR12933">
    <property type="entry name" value="ORF PROTEIN-RELATED"/>
    <property type="match status" value="1"/>
</dbReference>
<evidence type="ECO:0000256" key="1">
    <source>
        <dbReference type="SAM" id="MobiDB-lite"/>
    </source>
</evidence>
<reference evidence="3" key="1">
    <citation type="submission" date="2023-04" db="EMBL/GenBank/DDBJ databases">
        <title>Ambrosiozyma monospora NBRC 1965.</title>
        <authorList>
            <person name="Ichikawa N."/>
            <person name="Sato H."/>
            <person name="Tonouchi N."/>
        </authorList>
    </citation>
    <scope>NUCLEOTIDE SEQUENCE</scope>
    <source>
        <strain evidence="3">NBRC 1965</strain>
    </source>
</reference>
<gene>
    <name evidence="3" type="ORF">Amon01_000177700</name>
</gene>
<proteinExistence type="predicted"/>
<dbReference type="InterPro" id="IPR053940">
    <property type="entry name" value="UTP25_NTPase-like"/>
</dbReference>
<keyword evidence="4" id="KW-1185">Reference proteome</keyword>
<feature type="domain" description="UTP25 NTP hydrolase-like" evidence="2">
    <location>
        <begin position="263"/>
        <end position="481"/>
    </location>
</feature>
<dbReference type="OrthoDB" id="10264378at2759"/>
<feature type="region of interest" description="Disordered" evidence="1">
    <location>
        <begin position="1"/>
        <end position="79"/>
    </location>
</feature>
<dbReference type="EMBL" id="BSXU01000574">
    <property type="protein sequence ID" value="GMG21163.1"/>
    <property type="molecule type" value="Genomic_DNA"/>
</dbReference>
<dbReference type="GO" id="GO:0034511">
    <property type="term" value="F:U3 snoRNA binding"/>
    <property type="evidence" value="ECO:0007669"/>
    <property type="project" value="InterPro"/>
</dbReference>
<dbReference type="Pfam" id="PF22916">
    <property type="entry name" value="UTP25_NTPase-like"/>
    <property type="match status" value="1"/>
</dbReference>
<dbReference type="GO" id="GO:0019843">
    <property type="term" value="F:rRNA binding"/>
    <property type="evidence" value="ECO:0007669"/>
    <property type="project" value="TreeGrafter"/>
</dbReference>
<feature type="region of interest" description="Disordered" evidence="1">
    <location>
        <begin position="131"/>
        <end position="151"/>
    </location>
</feature>
<dbReference type="AlphaFoldDB" id="A0A9W7DDJ0"/>
<dbReference type="GO" id="GO:0032040">
    <property type="term" value="C:small-subunit processome"/>
    <property type="evidence" value="ECO:0007669"/>
    <property type="project" value="TreeGrafter"/>
</dbReference>
<dbReference type="GO" id="GO:0000462">
    <property type="term" value="P:maturation of SSU-rRNA from tricistronic rRNA transcript (SSU-rRNA, 5.8S rRNA, LSU-rRNA)"/>
    <property type="evidence" value="ECO:0007669"/>
    <property type="project" value="TreeGrafter"/>
</dbReference>
<dbReference type="PANTHER" id="PTHR12933:SF0">
    <property type="entry name" value="U3 SMALL NUCLEOLAR RNA-ASSOCIATED PROTEIN 25 HOMOLOG"/>
    <property type="match status" value="1"/>
</dbReference>
<evidence type="ECO:0000313" key="4">
    <source>
        <dbReference type="Proteomes" id="UP001165063"/>
    </source>
</evidence>
<evidence type="ECO:0000313" key="3">
    <source>
        <dbReference type="EMBL" id="GMG21163.1"/>
    </source>
</evidence>
<protein>
    <submittedName>
        <fullName evidence="3">Unnamed protein product</fullName>
    </submittedName>
</protein>
<comment type="caution">
    <text evidence="3">The sequence shown here is derived from an EMBL/GenBank/DDBJ whole genome shotgun (WGS) entry which is preliminary data.</text>
</comment>
<name>A0A9W7DDJ0_AMBMO</name>
<feature type="compositionally biased region" description="Acidic residues" evidence="1">
    <location>
        <begin position="131"/>
        <end position="142"/>
    </location>
</feature>